<comment type="caution">
    <text evidence="1">The sequence shown here is derived from an EMBL/GenBank/DDBJ whole genome shotgun (WGS) entry which is preliminary data.</text>
</comment>
<dbReference type="AlphaFoldDB" id="A0A5J4YTK2"/>
<accession>A0A5J4YTK2</accession>
<dbReference type="EMBL" id="VRMN01000005">
    <property type="protein sequence ID" value="KAA8494260.1"/>
    <property type="molecule type" value="Genomic_DNA"/>
</dbReference>
<protein>
    <submittedName>
        <fullName evidence="1">Uncharacterized protein</fullName>
    </submittedName>
</protein>
<evidence type="ECO:0000313" key="1">
    <source>
        <dbReference type="EMBL" id="KAA8494260.1"/>
    </source>
</evidence>
<proteinExistence type="predicted"/>
<name>A0A5J4YTK2_PORPP</name>
<dbReference type="Proteomes" id="UP000324585">
    <property type="component" value="Unassembled WGS sequence"/>
</dbReference>
<evidence type="ECO:0000313" key="2">
    <source>
        <dbReference type="Proteomes" id="UP000324585"/>
    </source>
</evidence>
<keyword evidence="2" id="KW-1185">Reference proteome</keyword>
<organism evidence="1 2">
    <name type="scientific">Porphyridium purpureum</name>
    <name type="common">Red alga</name>
    <name type="synonym">Porphyridium cruentum</name>
    <dbReference type="NCBI Taxonomy" id="35688"/>
    <lineage>
        <taxon>Eukaryota</taxon>
        <taxon>Rhodophyta</taxon>
        <taxon>Bangiophyceae</taxon>
        <taxon>Porphyridiales</taxon>
        <taxon>Porphyridiaceae</taxon>
        <taxon>Porphyridium</taxon>
    </lineage>
</organism>
<sequence length="592" mass="67403">MRGAASANSRHVIARGGWPCWNDAAGVITSIRELSLSACRAMHEPLSDSEVDFSIVAPPPPRRRDKPAPATMRRYEDLTTDELNAKLRLVLSGDVEGANMDHLQMAQVLLRTNAKFDTVTFRSSLLFAKQIPDVDPRGKLRFAIRMLQHAREQNLPLNAHVIIHFLALARPCHKVNVILALKRMMLENQALKLPQMRRTDNRDSGHEDDRPFEQMIGNNPIELTMFDSLLRFLLAHKRTRHAADVWKLLRSSTLLGISAGPVVDASLLGSGVWACAVTHDFNEVEWIAKRYSQLNIVPDVRSLHVLAFVCIRNAQFKAAAAKMQWIIQLGYVLHERELRQYLIEAVKQDKHSRTDSDVKESFYERLALLGDVLIKARDLCTTKRDQLRFLRTYFNVLYDGVTDGRLKAHERNMTSVALGVYRHWRIEDSIVSSYMVYIACCAERFDVALQVARKSHRQIHISRKKKEHGTMRGFAYEALATLSAKVDRIDEALNLVFRPDLDEPVNANRAAFVITTFIYIFGQLGRFDVCRKIFDSFSSVYPHHLAVATAYEMALKRERSLSTLTESVEGTWQWRVEGSTDGIPGFDDLPNK</sequence>
<reference evidence="2" key="1">
    <citation type="journal article" date="2019" name="Nat. Commun.">
        <title>Expansion of phycobilisome linker gene families in mesophilic red algae.</title>
        <authorList>
            <person name="Lee J."/>
            <person name="Kim D."/>
            <person name="Bhattacharya D."/>
            <person name="Yoon H.S."/>
        </authorList>
    </citation>
    <scope>NUCLEOTIDE SEQUENCE [LARGE SCALE GENOMIC DNA]</scope>
    <source>
        <strain evidence="2">CCMP 1328</strain>
    </source>
</reference>
<gene>
    <name evidence="1" type="ORF">FVE85_4235</name>
</gene>